<dbReference type="Proteomes" id="UP001178461">
    <property type="component" value="Unassembled WGS sequence"/>
</dbReference>
<protein>
    <submittedName>
        <fullName evidence="1">Uncharacterized protein</fullName>
    </submittedName>
</protein>
<sequence length="57" mass="6080">PSPTVTTAVLFKMVQHSSSVSGVPSSKSGKSSCCVITLTRALQLASKRMNWCCVFTM</sequence>
<evidence type="ECO:0000313" key="1">
    <source>
        <dbReference type="EMBL" id="CAI7935204.1"/>
    </source>
</evidence>
<organism evidence="1 2">
    <name type="scientific">Podarcis lilfordi</name>
    <name type="common">Lilford's wall lizard</name>
    <dbReference type="NCBI Taxonomy" id="74358"/>
    <lineage>
        <taxon>Eukaryota</taxon>
        <taxon>Metazoa</taxon>
        <taxon>Chordata</taxon>
        <taxon>Craniata</taxon>
        <taxon>Vertebrata</taxon>
        <taxon>Euteleostomi</taxon>
        <taxon>Lepidosauria</taxon>
        <taxon>Squamata</taxon>
        <taxon>Bifurcata</taxon>
        <taxon>Unidentata</taxon>
        <taxon>Episquamata</taxon>
        <taxon>Laterata</taxon>
        <taxon>Lacertibaenia</taxon>
        <taxon>Lacertidae</taxon>
        <taxon>Podarcis</taxon>
    </lineage>
</organism>
<feature type="non-terminal residue" evidence="1">
    <location>
        <position position="1"/>
    </location>
</feature>
<dbReference type="AlphaFoldDB" id="A0AA35QQU6"/>
<keyword evidence="2" id="KW-1185">Reference proteome</keyword>
<evidence type="ECO:0000313" key="2">
    <source>
        <dbReference type="Proteomes" id="UP001178461"/>
    </source>
</evidence>
<gene>
    <name evidence="1" type="ORF">PODLI_1B038833</name>
</gene>
<dbReference type="EMBL" id="CANTUW010000132">
    <property type="protein sequence ID" value="CAI7935204.1"/>
    <property type="molecule type" value="Genomic_DNA"/>
</dbReference>
<accession>A0AA35QQU6</accession>
<name>A0AA35QQU6_9SAUR</name>
<proteinExistence type="predicted"/>
<feature type="non-terminal residue" evidence="1">
    <location>
        <position position="57"/>
    </location>
</feature>
<reference evidence="1" key="1">
    <citation type="submission" date="2022-12" db="EMBL/GenBank/DDBJ databases">
        <authorList>
            <person name="Alioto T."/>
            <person name="Alioto T."/>
            <person name="Gomez Garrido J."/>
        </authorList>
    </citation>
    <scope>NUCLEOTIDE SEQUENCE</scope>
</reference>
<comment type="caution">
    <text evidence="1">The sequence shown here is derived from an EMBL/GenBank/DDBJ whole genome shotgun (WGS) entry which is preliminary data.</text>
</comment>